<evidence type="ECO:0000313" key="1">
    <source>
        <dbReference type="EMBL" id="KAG1906188.1"/>
    </source>
</evidence>
<name>A0AAD4EH91_9AGAM</name>
<feature type="non-terminal residue" evidence="1">
    <location>
        <position position="53"/>
    </location>
</feature>
<dbReference type="RefSeq" id="XP_041231763.1">
    <property type="nucleotide sequence ID" value="XM_041373379.1"/>
</dbReference>
<feature type="non-terminal residue" evidence="1">
    <location>
        <position position="1"/>
    </location>
</feature>
<gene>
    <name evidence="1" type="ORF">F5891DRAFT_896730</name>
</gene>
<dbReference type="EMBL" id="JABBWK010000005">
    <property type="protein sequence ID" value="KAG1906188.1"/>
    <property type="molecule type" value="Genomic_DNA"/>
</dbReference>
<dbReference type="Proteomes" id="UP001195769">
    <property type="component" value="Unassembled WGS sequence"/>
</dbReference>
<proteinExistence type="predicted"/>
<accession>A0AAD4EH91</accession>
<protein>
    <submittedName>
        <fullName evidence="1">Uncharacterized protein</fullName>
    </submittedName>
</protein>
<comment type="caution">
    <text evidence="1">The sequence shown here is derived from an EMBL/GenBank/DDBJ whole genome shotgun (WGS) entry which is preliminary data.</text>
</comment>
<evidence type="ECO:0000313" key="2">
    <source>
        <dbReference type="Proteomes" id="UP001195769"/>
    </source>
</evidence>
<dbReference type="AlphaFoldDB" id="A0AAD4EH91"/>
<dbReference type="GeneID" id="64667677"/>
<keyword evidence="2" id="KW-1185">Reference proteome</keyword>
<reference evidence="1" key="1">
    <citation type="journal article" date="2020" name="New Phytol.">
        <title>Comparative genomics reveals dynamic genome evolution in host specialist ectomycorrhizal fungi.</title>
        <authorList>
            <person name="Lofgren L.A."/>
            <person name="Nguyen N.H."/>
            <person name="Vilgalys R."/>
            <person name="Ruytinx J."/>
            <person name="Liao H.L."/>
            <person name="Branco S."/>
            <person name="Kuo A."/>
            <person name="LaButti K."/>
            <person name="Lipzen A."/>
            <person name="Andreopoulos W."/>
            <person name="Pangilinan J."/>
            <person name="Riley R."/>
            <person name="Hundley H."/>
            <person name="Na H."/>
            <person name="Barry K."/>
            <person name="Grigoriev I.V."/>
            <person name="Stajich J.E."/>
            <person name="Kennedy P.G."/>
        </authorList>
    </citation>
    <scope>NUCLEOTIDE SEQUENCE</scope>
    <source>
        <strain evidence="1">FC203</strain>
    </source>
</reference>
<organism evidence="1 2">
    <name type="scientific">Suillus fuscotomentosus</name>
    <dbReference type="NCBI Taxonomy" id="1912939"/>
    <lineage>
        <taxon>Eukaryota</taxon>
        <taxon>Fungi</taxon>
        <taxon>Dikarya</taxon>
        <taxon>Basidiomycota</taxon>
        <taxon>Agaricomycotina</taxon>
        <taxon>Agaricomycetes</taxon>
        <taxon>Agaricomycetidae</taxon>
        <taxon>Boletales</taxon>
        <taxon>Suillineae</taxon>
        <taxon>Suillaceae</taxon>
        <taxon>Suillus</taxon>
    </lineage>
</organism>
<sequence length="53" mass="5872">LQYAPSGDLPRLPKWFIGLQALSHGRKSGEGWSLFIGSGSQDLIYKVRISLNL</sequence>